<gene>
    <name evidence="1" type="ORF">AFUS01_LOCUS44538</name>
</gene>
<organism evidence="1 2">
    <name type="scientific">Allacma fusca</name>
    <dbReference type="NCBI Taxonomy" id="39272"/>
    <lineage>
        <taxon>Eukaryota</taxon>
        <taxon>Metazoa</taxon>
        <taxon>Ecdysozoa</taxon>
        <taxon>Arthropoda</taxon>
        <taxon>Hexapoda</taxon>
        <taxon>Collembola</taxon>
        <taxon>Symphypleona</taxon>
        <taxon>Sminthuridae</taxon>
        <taxon>Allacma</taxon>
    </lineage>
</organism>
<name>A0A8J2LNB7_9HEXA</name>
<sequence>MDARRNLHSFRLWKEVGWTVPQDCETELFNTRAGLSHFIGRFLKWKSLKDCKVPSSFVQAVYTSQRWGLLT</sequence>
<keyword evidence="2" id="KW-1185">Reference proteome</keyword>
<dbReference type="AlphaFoldDB" id="A0A8J2LNB7"/>
<proteinExistence type="predicted"/>
<protein>
    <submittedName>
        <fullName evidence="1">Uncharacterized protein</fullName>
    </submittedName>
</protein>
<comment type="caution">
    <text evidence="1">The sequence shown here is derived from an EMBL/GenBank/DDBJ whole genome shotgun (WGS) entry which is preliminary data.</text>
</comment>
<dbReference type="Proteomes" id="UP000708208">
    <property type="component" value="Unassembled WGS sequence"/>
</dbReference>
<evidence type="ECO:0000313" key="2">
    <source>
        <dbReference type="Proteomes" id="UP000708208"/>
    </source>
</evidence>
<reference evidence="1" key="1">
    <citation type="submission" date="2021-06" db="EMBL/GenBank/DDBJ databases">
        <authorList>
            <person name="Hodson N. C."/>
            <person name="Mongue J. A."/>
            <person name="Jaron S. K."/>
        </authorList>
    </citation>
    <scope>NUCLEOTIDE SEQUENCE</scope>
</reference>
<accession>A0A8J2LNB7</accession>
<dbReference type="EMBL" id="CAJVCH010570535">
    <property type="protein sequence ID" value="CAG7835118.1"/>
    <property type="molecule type" value="Genomic_DNA"/>
</dbReference>
<evidence type="ECO:0000313" key="1">
    <source>
        <dbReference type="EMBL" id="CAG7835118.1"/>
    </source>
</evidence>